<name>A0ABP9BZK2_9MICC</name>
<dbReference type="SUPFAM" id="SSF51395">
    <property type="entry name" value="FMN-linked oxidoreductases"/>
    <property type="match status" value="1"/>
</dbReference>
<dbReference type="CDD" id="cd02933">
    <property type="entry name" value="OYE_like_FMN"/>
    <property type="match status" value="1"/>
</dbReference>
<dbReference type="Proteomes" id="UP001500187">
    <property type="component" value="Unassembled WGS sequence"/>
</dbReference>
<protein>
    <submittedName>
        <fullName evidence="2">Alkene reductase</fullName>
    </submittedName>
</protein>
<dbReference type="InterPro" id="IPR013785">
    <property type="entry name" value="Aldolase_TIM"/>
</dbReference>
<evidence type="ECO:0000259" key="1">
    <source>
        <dbReference type="Pfam" id="PF00724"/>
    </source>
</evidence>
<keyword evidence="3" id="KW-1185">Reference proteome</keyword>
<sequence>MTDLFSPAQAGALNLTNRITMAALTRSRAGADGVPSDLHVEYYSQRATAGLIVTEGTASSHVGQAFVRQPGIYTAEQVAGWRRVTDAVHAKGGTIVMQIMHGGRLTLPSINNGEQAEAPSAIAPGVTLHGANGREDVPEPRALATEELPRIVEEFVTAARNAIEAGMDAVELHSANGYLLHEFLTPSANQRTDEYGGSPANRARLVIEVVRAVADAIGADRTALRISPEHNVQGNIEDDREETLATYNALLEGLADLDLAYLSILHIDIAGDFVAHLRKTFGGFTQLNSGFTEVTDLAEAKRIVGEGLADTAVVGRMLLANPDLVRRWREGLELNTPDMDTFYTPGAHGYTDYPFAD</sequence>
<dbReference type="InterPro" id="IPR045247">
    <property type="entry name" value="Oye-like"/>
</dbReference>
<accession>A0ABP9BZK2</accession>
<evidence type="ECO:0000313" key="3">
    <source>
        <dbReference type="Proteomes" id="UP001500187"/>
    </source>
</evidence>
<comment type="caution">
    <text evidence="2">The sequence shown here is derived from an EMBL/GenBank/DDBJ whole genome shotgun (WGS) entry which is preliminary data.</text>
</comment>
<dbReference type="PANTHER" id="PTHR22893:SF91">
    <property type="entry name" value="NADPH DEHYDROGENASE 2-RELATED"/>
    <property type="match status" value="1"/>
</dbReference>
<dbReference type="InterPro" id="IPR001155">
    <property type="entry name" value="OxRdtase_FMN_N"/>
</dbReference>
<dbReference type="Pfam" id="PF00724">
    <property type="entry name" value="Oxidored_FMN"/>
    <property type="match status" value="1"/>
</dbReference>
<feature type="domain" description="NADH:flavin oxidoreductase/NADH oxidase N-terminal" evidence="1">
    <location>
        <begin position="3"/>
        <end position="335"/>
    </location>
</feature>
<dbReference type="Gene3D" id="3.20.20.70">
    <property type="entry name" value="Aldolase class I"/>
    <property type="match status" value="1"/>
</dbReference>
<dbReference type="RefSeq" id="WP_345447441.1">
    <property type="nucleotide sequence ID" value="NZ_BAABKP010000008.1"/>
</dbReference>
<proteinExistence type="predicted"/>
<evidence type="ECO:0000313" key="2">
    <source>
        <dbReference type="EMBL" id="GAA4800907.1"/>
    </source>
</evidence>
<dbReference type="PANTHER" id="PTHR22893">
    <property type="entry name" value="NADH OXIDOREDUCTASE-RELATED"/>
    <property type="match status" value="1"/>
</dbReference>
<reference evidence="3" key="1">
    <citation type="journal article" date="2019" name="Int. J. Syst. Evol. Microbiol.">
        <title>The Global Catalogue of Microorganisms (GCM) 10K type strain sequencing project: providing services to taxonomists for standard genome sequencing and annotation.</title>
        <authorList>
            <consortium name="The Broad Institute Genomics Platform"/>
            <consortium name="The Broad Institute Genome Sequencing Center for Infectious Disease"/>
            <person name="Wu L."/>
            <person name="Ma J."/>
        </authorList>
    </citation>
    <scope>NUCLEOTIDE SEQUENCE [LARGE SCALE GENOMIC DNA]</scope>
    <source>
        <strain evidence="3">JCM 18541</strain>
    </source>
</reference>
<organism evidence="2 3">
    <name type="scientific">Rothia endophytica</name>
    <dbReference type="NCBI Taxonomy" id="1324766"/>
    <lineage>
        <taxon>Bacteria</taxon>
        <taxon>Bacillati</taxon>
        <taxon>Actinomycetota</taxon>
        <taxon>Actinomycetes</taxon>
        <taxon>Micrococcales</taxon>
        <taxon>Micrococcaceae</taxon>
        <taxon>Rothia</taxon>
    </lineage>
</organism>
<gene>
    <name evidence="2" type="ORF">GCM10023352_21320</name>
</gene>
<dbReference type="EMBL" id="BAABKP010000008">
    <property type="protein sequence ID" value="GAA4800907.1"/>
    <property type="molecule type" value="Genomic_DNA"/>
</dbReference>